<dbReference type="EMBL" id="BAAARW010000050">
    <property type="protein sequence ID" value="GAA2459029.1"/>
    <property type="molecule type" value="Genomic_DNA"/>
</dbReference>
<protein>
    <recommendedName>
        <fullName evidence="5">DUF2269 domain-containing protein</fullName>
    </recommendedName>
</protein>
<evidence type="ECO:0000256" key="1">
    <source>
        <dbReference type="SAM" id="MobiDB-lite"/>
    </source>
</evidence>
<keyword evidence="2" id="KW-0472">Membrane</keyword>
<evidence type="ECO:0000313" key="3">
    <source>
        <dbReference type="EMBL" id="GAA2459029.1"/>
    </source>
</evidence>
<reference evidence="3 4" key="1">
    <citation type="journal article" date="2019" name="Int. J. Syst. Evol. Microbiol.">
        <title>The Global Catalogue of Microorganisms (GCM) 10K type strain sequencing project: providing services to taxonomists for standard genome sequencing and annotation.</title>
        <authorList>
            <consortium name="The Broad Institute Genomics Platform"/>
            <consortium name="The Broad Institute Genome Sequencing Center for Infectious Disease"/>
            <person name="Wu L."/>
            <person name="Ma J."/>
        </authorList>
    </citation>
    <scope>NUCLEOTIDE SEQUENCE [LARGE SCALE GENOMIC DNA]</scope>
    <source>
        <strain evidence="3 4">JCM 3325</strain>
    </source>
</reference>
<organism evidence="3 4">
    <name type="scientific">Actinomadura vinacea</name>
    <dbReference type="NCBI Taxonomy" id="115336"/>
    <lineage>
        <taxon>Bacteria</taxon>
        <taxon>Bacillati</taxon>
        <taxon>Actinomycetota</taxon>
        <taxon>Actinomycetes</taxon>
        <taxon>Streptosporangiales</taxon>
        <taxon>Thermomonosporaceae</taxon>
        <taxon>Actinomadura</taxon>
    </lineage>
</organism>
<evidence type="ECO:0000256" key="2">
    <source>
        <dbReference type="SAM" id="Phobius"/>
    </source>
</evidence>
<evidence type="ECO:0000313" key="4">
    <source>
        <dbReference type="Proteomes" id="UP001501231"/>
    </source>
</evidence>
<keyword evidence="2" id="KW-1133">Transmembrane helix</keyword>
<feature type="transmembrane region" description="Helical" evidence="2">
    <location>
        <begin position="177"/>
        <end position="197"/>
    </location>
</feature>
<evidence type="ECO:0008006" key="5">
    <source>
        <dbReference type="Google" id="ProtNLM"/>
    </source>
</evidence>
<feature type="transmembrane region" description="Helical" evidence="2">
    <location>
        <begin position="134"/>
        <end position="152"/>
    </location>
</feature>
<feature type="transmembrane region" description="Helical" evidence="2">
    <location>
        <begin position="100"/>
        <end position="122"/>
    </location>
</feature>
<accession>A0ABN3KJZ9</accession>
<keyword evidence="4" id="KW-1185">Reference proteome</keyword>
<gene>
    <name evidence="3" type="ORF">GCM10010191_93930</name>
</gene>
<feature type="region of interest" description="Disordered" evidence="1">
    <location>
        <begin position="1"/>
        <end position="48"/>
    </location>
</feature>
<name>A0ABN3KJZ9_9ACTN</name>
<feature type="transmembrane region" description="Helical" evidence="2">
    <location>
        <begin position="56"/>
        <end position="80"/>
    </location>
</feature>
<feature type="compositionally biased region" description="Low complexity" evidence="1">
    <location>
        <begin position="16"/>
        <end position="40"/>
    </location>
</feature>
<comment type="caution">
    <text evidence="3">The sequence shown here is derived from an EMBL/GenBank/DDBJ whole genome shotgun (WGS) entry which is preliminary data.</text>
</comment>
<dbReference type="Proteomes" id="UP001501231">
    <property type="component" value="Unassembled WGS sequence"/>
</dbReference>
<sequence length="214" mass="22777">MRCVAADRTGTVGGMTTTQPTAPETTSETATTPAAPGPARTRPRQRPRFSPRTRKAILLLHVVSSMTWLGLDIGLLALSITGFTSDDPVTLRTAYLSMNMIGDTVLIPASLLALVSGVALGVGTKWGLVRYRWVLVKLVLTVITAALTVFSLRDGLNQAAAGVMAEHPSAGESADGLLAAPVVSLSCYLFMTVLSIYKPWGRTRRPTRKTGRTP</sequence>
<proteinExistence type="predicted"/>
<keyword evidence="2" id="KW-0812">Transmembrane</keyword>